<keyword evidence="2" id="KW-0690">Ribosome biogenesis</keyword>
<evidence type="ECO:0000256" key="1">
    <source>
        <dbReference type="ARBA" id="ARBA00004604"/>
    </source>
</evidence>
<dbReference type="GeneID" id="92035688"/>
<dbReference type="Proteomes" id="UP001360953">
    <property type="component" value="Unassembled WGS sequence"/>
</dbReference>
<comment type="similarity">
    <text evidence="6">Belongs to the MPP10 family.</text>
</comment>
<feature type="compositionally biased region" description="Basic and acidic residues" evidence="7">
    <location>
        <begin position="671"/>
        <end position="681"/>
    </location>
</feature>
<feature type="compositionally biased region" description="Acidic residues" evidence="7">
    <location>
        <begin position="280"/>
        <end position="291"/>
    </location>
</feature>
<feature type="region of interest" description="Disordered" evidence="7">
    <location>
        <begin position="608"/>
        <end position="717"/>
    </location>
</feature>
<protein>
    <submittedName>
        <fullName evidence="8">U3 small nucleolar ribonucleoprotein complex, subunit Mpp10</fullName>
    </submittedName>
</protein>
<evidence type="ECO:0000256" key="5">
    <source>
        <dbReference type="ARBA" id="ARBA00023274"/>
    </source>
</evidence>
<evidence type="ECO:0000313" key="8">
    <source>
        <dbReference type="EMBL" id="KAK7542470.1"/>
    </source>
</evidence>
<sequence>MATISFSPTGSSSSHTLSAQSAHPPVADANTAAAHALVAALSASPHNFLQPNPALHHATLSLAKHLLDPLASGVSETQSKRQQEARKKRKRGEADDEDGPVLNLKKVHLDGFGVQQVWEQSKRVIDATRAEVERDLPDVLPGDRSGYPDKDDIKSVHFGADGFEVGSSEDGEEEQSDVSALGEEGVDWEYDGEDVSGEDVSDEEGDVEQTYHTEDEGSEEDEIDVERDDFDGEDGDSGEDEPAEEYVPDPNGLNDGFFSIDDFNRQSELLEQQDRRGADDAEDEEEEEINWGEDPMNPESLVAKASKKVDRPEGDEGDESSEDEEDGPTFGNVDLNAPEGESDDDMDDDVLEGGEMDGMDMGNANNILYDDFFAPPAKKVNKNKKGRPNPHNFPAGYKKPEAPKDEDVERNMAAAQRDLFDESDADSDASDLSAVDSDDPKSRKSTHERRQAKLQEEIRRLEAQNVAKRQWTLSGEAKAADRPMNSLLEEELDYERTGKPVPVITAEVSEDIEALIKRRILAREFDEVIRRRPDDLATGPSTRRGRFELDDTKPQKSLAEEYEDDALRANDPNYVDPRDEKLKKEHASIAALWRDVSAKLDALSSWHHKPKPATASLEIRTDAPTISMEDARPSAGGDIGGSTALAPQEVYAPGEERAQGEVVTKGGMPVAREEMTREEKLRRRRRDKERAKKAGAGAQGAKKNESKGAKDRREVVSNLKKGGVKVIGKKGEMTDVEGKKVTEGQQAARGVGGFKL</sequence>
<reference evidence="8 9" key="1">
    <citation type="submission" date="2024-04" db="EMBL/GenBank/DDBJ databases">
        <title>Phyllosticta paracitricarpa is synonymous to the EU quarantine fungus P. citricarpa based on phylogenomic analyses.</title>
        <authorList>
            <consortium name="Lawrence Berkeley National Laboratory"/>
            <person name="Van ingen-buijs V.A."/>
            <person name="Van westerhoven A.C."/>
            <person name="Haridas S."/>
            <person name="Skiadas P."/>
            <person name="Martin F."/>
            <person name="Groenewald J.Z."/>
            <person name="Crous P.W."/>
            <person name="Seidl M.F."/>
        </authorList>
    </citation>
    <scope>NUCLEOTIDE SEQUENCE [LARGE SCALE GENOMIC DNA]</scope>
    <source>
        <strain evidence="8 9">CPC 17464</strain>
    </source>
</reference>
<feature type="compositionally biased region" description="Basic and acidic residues" evidence="7">
    <location>
        <begin position="545"/>
        <end position="554"/>
    </location>
</feature>
<evidence type="ECO:0000256" key="7">
    <source>
        <dbReference type="SAM" id="MobiDB-lite"/>
    </source>
</evidence>
<keyword evidence="9" id="KW-1185">Reference proteome</keyword>
<feature type="region of interest" description="Disordered" evidence="7">
    <location>
        <begin position="531"/>
        <end position="581"/>
    </location>
</feature>
<evidence type="ECO:0000313" key="9">
    <source>
        <dbReference type="Proteomes" id="UP001360953"/>
    </source>
</evidence>
<feature type="compositionally biased region" description="Acidic residues" evidence="7">
    <location>
        <begin position="315"/>
        <end position="327"/>
    </location>
</feature>
<dbReference type="PANTHER" id="PTHR17039">
    <property type="entry name" value="U3 SMALL NUCLEOLAR RIBONUCLEOPROTEIN PROTEIN MPP10"/>
    <property type="match status" value="1"/>
</dbReference>
<comment type="subcellular location">
    <subcellularLocation>
        <location evidence="1">Nucleus</location>
        <location evidence="1">Nucleolus</location>
    </subcellularLocation>
</comment>
<evidence type="ECO:0000256" key="4">
    <source>
        <dbReference type="ARBA" id="ARBA00023242"/>
    </source>
</evidence>
<keyword evidence="3" id="KW-0698">rRNA processing</keyword>
<feature type="compositionally biased region" description="Basic residues" evidence="7">
    <location>
        <begin position="379"/>
        <end position="388"/>
    </location>
</feature>
<feature type="compositionally biased region" description="Acidic residues" evidence="7">
    <location>
        <begin position="340"/>
        <end position="358"/>
    </location>
</feature>
<dbReference type="Pfam" id="PF04006">
    <property type="entry name" value="Mpp10"/>
    <property type="match status" value="1"/>
</dbReference>
<feature type="region of interest" description="Disordered" evidence="7">
    <location>
        <begin position="136"/>
        <end position="486"/>
    </location>
</feature>
<feature type="compositionally biased region" description="Acidic residues" evidence="7">
    <location>
        <begin position="184"/>
        <end position="207"/>
    </location>
</feature>
<dbReference type="RefSeq" id="XP_066658763.1">
    <property type="nucleotide sequence ID" value="XM_066802782.1"/>
</dbReference>
<evidence type="ECO:0000256" key="6">
    <source>
        <dbReference type="ARBA" id="ARBA00029455"/>
    </source>
</evidence>
<feature type="region of interest" description="Disordered" evidence="7">
    <location>
        <begin position="1"/>
        <end position="26"/>
    </location>
</feature>
<feature type="compositionally biased region" description="Basic and acidic residues" evidence="7">
    <location>
        <begin position="146"/>
        <end position="155"/>
    </location>
</feature>
<gene>
    <name evidence="8" type="ORF">J3D65DRAFT_664844</name>
</gene>
<feature type="compositionally biased region" description="Basic residues" evidence="7">
    <location>
        <begin position="682"/>
        <end position="693"/>
    </location>
</feature>
<keyword evidence="4" id="KW-0539">Nucleus</keyword>
<feature type="compositionally biased region" description="Basic and acidic residues" evidence="7">
    <location>
        <begin position="448"/>
        <end position="462"/>
    </location>
</feature>
<dbReference type="InterPro" id="IPR012173">
    <property type="entry name" value="Mpp10"/>
</dbReference>
<feature type="compositionally biased region" description="Basic and acidic residues" evidence="7">
    <location>
        <begin position="702"/>
        <end position="715"/>
    </location>
</feature>
<keyword evidence="5 8" id="KW-0687">Ribonucleoprotein</keyword>
<feature type="region of interest" description="Disordered" evidence="7">
    <location>
        <begin position="71"/>
        <end position="101"/>
    </location>
</feature>
<evidence type="ECO:0000256" key="2">
    <source>
        <dbReference type="ARBA" id="ARBA00022517"/>
    </source>
</evidence>
<evidence type="ECO:0000256" key="3">
    <source>
        <dbReference type="ARBA" id="ARBA00022552"/>
    </source>
</evidence>
<dbReference type="PANTHER" id="PTHR17039:SF0">
    <property type="entry name" value="U3 SMALL NUCLEOLAR RIBONUCLEOPROTEIN PROTEIN MPP10"/>
    <property type="match status" value="1"/>
</dbReference>
<name>A0ABR1M4G1_9PEZI</name>
<feature type="region of interest" description="Disordered" evidence="7">
    <location>
        <begin position="737"/>
        <end position="756"/>
    </location>
</feature>
<comment type="caution">
    <text evidence="8">The sequence shown here is derived from an EMBL/GenBank/DDBJ whole genome shotgun (WGS) entry which is preliminary data.</text>
</comment>
<feature type="compositionally biased region" description="Acidic residues" evidence="7">
    <location>
        <begin position="216"/>
        <end position="247"/>
    </location>
</feature>
<dbReference type="GO" id="GO:1990904">
    <property type="term" value="C:ribonucleoprotein complex"/>
    <property type="evidence" value="ECO:0007669"/>
    <property type="project" value="UniProtKB-KW"/>
</dbReference>
<organism evidence="8 9">
    <name type="scientific">Phyllosticta citribraziliensis</name>
    <dbReference type="NCBI Taxonomy" id="989973"/>
    <lineage>
        <taxon>Eukaryota</taxon>
        <taxon>Fungi</taxon>
        <taxon>Dikarya</taxon>
        <taxon>Ascomycota</taxon>
        <taxon>Pezizomycotina</taxon>
        <taxon>Dothideomycetes</taxon>
        <taxon>Dothideomycetes incertae sedis</taxon>
        <taxon>Botryosphaeriales</taxon>
        <taxon>Phyllostictaceae</taxon>
        <taxon>Phyllosticta</taxon>
    </lineage>
</organism>
<feature type="compositionally biased region" description="Basic and acidic residues" evidence="7">
    <location>
        <begin position="398"/>
        <end position="410"/>
    </location>
</feature>
<proteinExistence type="inferred from homology"/>
<feature type="compositionally biased region" description="Acidic residues" evidence="7">
    <location>
        <begin position="167"/>
        <end position="176"/>
    </location>
</feature>
<accession>A0ABR1M4G1</accession>
<dbReference type="EMBL" id="JBBPEH010000002">
    <property type="protein sequence ID" value="KAK7542470.1"/>
    <property type="molecule type" value="Genomic_DNA"/>
</dbReference>